<feature type="domain" description="Receptor-recognising protein Gp38" evidence="12">
    <location>
        <begin position="45"/>
        <end position="264"/>
    </location>
</feature>
<evidence type="ECO:0000256" key="4">
    <source>
        <dbReference type="ARBA" id="ARBA00022732"/>
    </source>
</evidence>
<feature type="domain" description="Phage tail fibre adhesin Gp38 N-terminal" evidence="13">
    <location>
        <begin position="1"/>
        <end position="40"/>
    </location>
</feature>
<evidence type="ECO:0000256" key="1">
    <source>
        <dbReference type="ARBA" id="ARBA00004328"/>
    </source>
</evidence>
<keyword evidence="4" id="KW-1227">Viral tail protein</keyword>
<reference evidence="14 15" key="1">
    <citation type="journal article" date="2012" name="J. Virol.">
        <title>Escherichia coli O157:H7 Typing Phage V7 Is a T4-Like Virus.</title>
        <authorList>
            <person name="Kropinski A.M."/>
            <person name="Lingohr E.J."/>
            <person name="Moyles D.M."/>
            <person name="Chibeu A."/>
            <person name="Mazzocco A."/>
            <person name="Franklin K."/>
            <person name="Villegas A."/>
            <person name="Ahmed R."/>
            <person name="She Y.M."/>
            <person name="Johnson R.P."/>
        </authorList>
    </citation>
    <scope>NUCLEOTIDE SEQUENCE [LARGE SCALE GENOMIC DNA]</scope>
</reference>
<keyword evidence="6" id="KW-0946">Virion</keyword>
<evidence type="ECO:0000256" key="11">
    <source>
        <dbReference type="ARBA" id="ARBA00035730"/>
    </source>
</evidence>
<dbReference type="GO" id="GO:0098024">
    <property type="term" value="C:virus tail, fiber"/>
    <property type="evidence" value="ECO:0007669"/>
    <property type="project" value="UniProtKB-KW"/>
</dbReference>
<evidence type="ECO:0000256" key="9">
    <source>
        <dbReference type="ARBA" id="ARBA00035690"/>
    </source>
</evidence>
<keyword evidence="15" id="KW-1185">Reference proteome</keyword>
<evidence type="ECO:0000256" key="3">
    <source>
        <dbReference type="ARBA" id="ARBA00022672"/>
    </source>
</evidence>
<evidence type="ECO:0000259" key="12">
    <source>
        <dbReference type="Pfam" id="PF05268"/>
    </source>
</evidence>
<comment type="subcellular location">
    <subcellularLocation>
        <location evidence="1">Virion</location>
    </subcellularLocation>
</comment>
<organism evidence="14 15">
    <name type="scientific">Escherichia phage wV7</name>
    <dbReference type="NCBI Taxonomy" id="1054480"/>
    <lineage>
        <taxon>Viruses</taxon>
        <taxon>Duplodnaviria</taxon>
        <taxon>Heunggongvirae</taxon>
        <taxon>Uroviricota</taxon>
        <taxon>Caudoviricetes</taxon>
        <taxon>Pantevenvirales</taxon>
        <taxon>Straboviridae</taxon>
        <taxon>Tevenvirinae</taxon>
        <taxon>Tequatrovirus</taxon>
        <taxon>Tequatrovirus vtec</taxon>
    </lineage>
</organism>
<evidence type="ECO:0000256" key="8">
    <source>
        <dbReference type="ARBA" id="ARBA00035654"/>
    </source>
</evidence>
<evidence type="ECO:0000256" key="2">
    <source>
        <dbReference type="ARBA" id="ARBA00022581"/>
    </source>
</evidence>
<comment type="similarity">
    <text evidence="8">Belongs to the receptor-recognizing protein gp38 family.</text>
</comment>
<dbReference type="Pfam" id="PF21721">
    <property type="entry name" value="Gp38_N"/>
    <property type="match status" value="1"/>
</dbReference>
<evidence type="ECO:0000256" key="5">
    <source>
        <dbReference type="ARBA" id="ARBA00022804"/>
    </source>
</evidence>
<evidence type="ECO:0000256" key="7">
    <source>
        <dbReference type="ARBA" id="ARBA00023296"/>
    </source>
</evidence>
<name>G0X598_9CAUD</name>
<dbReference type="KEGG" id="vg:14010784"/>
<proteinExistence type="inferred from homology"/>
<dbReference type="InterPro" id="IPR048291">
    <property type="entry name" value="Gp38_N"/>
</dbReference>
<evidence type="ECO:0000256" key="6">
    <source>
        <dbReference type="ARBA" id="ARBA00022844"/>
    </source>
</evidence>
<keyword evidence="5" id="KW-1161">Viral attachment to host cell</keyword>
<evidence type="ECO:0000259" key="13">
    <source>
        <dbReference type="Pfam" id="PF21721"/>
    </source>
</evidence>
<keyword evidence="3" id="KW-1230">Viral tail fiber protein</keyword>
<sequence length="264" mass="26911">MAVEGPWVGWSARVQTGDPWMGGAALRLRMGIPFWMSNMIGRSVEVIHTLGADHNFNGQWFRDRCFEAGSAPIVFNITGNLVSYSRDVPLFFMYGDTPNEYVQLNIGGGVHMWGRGGQGGWTHSGGDGNGQQGGHCIQNDIGGRLRINNGGVICGGGGGGGGIAYRPHSGAKWQDIGGGGGRPFGPGGGGGYSGGAASYDGPGGGYNYGNAHSGQGGDAGANGQNAWHDGGKVLKVGAGGAAGYAVIGSAPTWQNVGVIYGPRV</sequence>
<dbReference type="GeneID" id="14010784"/>
<dbReference type="RefSeq" id="YP_007004990.1">
    <property type="nucleotide sequence ID" value="NC_019505.1"/>
</dbReference>
<keyword evidence="7" id="KW-1160">Virus entry into host cell</keyword>
<protein>
    <recommendedName>
        <fullName evidence="9">Receptor-recognizing protein gp38</fullName>
    </recommendedName>
    <alternativeName>
        <fullName evidence="10">Gene product 38</fullName>
    </alternativeName>
    <alternativeName>
        <fullName evidence="11">Long tail fiber adhesin</fullName>
    </alternativeName>
</protein>
<dbReference type="Pfam" id="PF05268">
    <property type="entry name" value="GP38"/>
    <property type="match status" value="1"/>
</dbReference>
<evidence type="ECO:0000313" key="15">
    <source>
        <dbReference type="Proteomes" id="UP000000691"/>
    </source>
</evidence>
<dbReference type="Proteomes" id="UP000000691">
    <property type="component" value="Segment"/>
</dbReference>
<dbReference type="GO" id="GO:0046718">
    <property type="term" value="P:symbiont entry into host cell"/>
    <property type="evidence" value="ECO:0007669"/>
    <property type="project" value="UniProtKB-KW"/>
</dbReference>
<dbReference type="InterPro" id="IPR007932">
    <property type="entry name" value="Receptor-recog_Gp38"/>
</dbReference>
<evidence type="ECO:0000313" key="14">
    <source>
        <dbReference type="EMBL" id="AEM00910.1"/>
    </source>
</evidence>
<dbReference type="GO" id="GO:0098671">
    <property type="term" value="P:adhesion receptor-mediated virion attachment to host cell"/>
    <property type="evidence" value="ECO:0007669"/>
    <property type="project" value="UniProtKB-ARBA"/>
</dbReference>
<keyword evidence="2" id="KW-0945">Host-virus interaction</keyword>
<accession>G0X598</accession>
<dbReference type="EMBL" id="HM997020">
    <property type="protein sequence ID" value="AEM00910.1"/>
    <property type="molecule type" value="Genomic_DNA"/>
</dbReference>
<evidence type="ECO:0000256" key="10">
    <source>
        <dbReference type="ARBA" id="ARBA00035721"/>
    </source>
</evidence>